<feature type="domain" description="DNL-type" evidence="5">
    <location>
        <begin position="151"/>
        <end position="242"/>
    </location>
</feature>
<protein>
    <submittedName>
        <fullName evidence="7">Uncharacterized protein LOC110978367 isoform X2</fullName>
    </submittedName>
</protein>
<dbReference type="Pfam" id="PF05180">
    <property type="entry name" value="zf-DNL"/>
    <property type="match status" value="1"/>
</dbReference>
<dbReference type="PANTHER" id="PTHR20922">
    <property type="entry name" value="DNL-TYPE ZINC FINGER PROTEIN"/>
    <property type="match status" value="1"/>
</dbReference>
<gene>
    <name evidence="7" type="primary">LOC110978367</name>
</gene>
<name>A0A8B7Y714_ACAPL</name>
<evidence type="ECO:0000256" key="3">
    <source>
        <dbReference type="ARBA" id="ARBA00022833"/>
    </source>
</evidence>
<dbReference type="GeneID" id="110978367"/>
<keyword evidence="6" id="KW-1185">Reference proteome</keyword>
<evidence type="ECO:0000256" key="4">
    <source>
        <dbReference type="PROSITE-ProRule" id="PRU00834"/>
    </source>
</evidence>
<evidence type="ECO:0000256" key="2">
    <source>
        <dbReference type="ARBA" id="ARBA00022771"/>
    </source>
</evidence>
<dbReference type="GO" id="GO:0030150">
    <property type="term" value="P:protein import into mitochondrial matrix"/>
    <property type="evidence" value="ECO:0007669"/>
    <property type="project" value="TreeGrafter"/>
</dbReference>
<keyword evidence="1" id="KW-0479">Metal-binding</keyword>
<evidence type="ECO:0000313" key="6">
    <source>
        <dbReference type="Proteomes" id="UP000694845"/>
    </source>
</evidence>
<organism evidence="6 7">
    <name type="scientific">Acanthaster planci</name>
    <name type="common">Crown-of-thorns starfish</name>
    <dbReference type="NCBI Taxonomy" id="133434"/>
    <lineage>
        <taxon>Eukaryota</taxon>
        <taxon>Metazoa</taxon>
        <taxon>Echinodermata</taxon>
        <taxon>Eleutherozoa</taxon>
        <taxon>Asterozoa</taxon>
        <taxon>Asteroidea</taxon>
        <taxon>Valvatacea</taxon>
        <taxon>Valvatida</taxon>
        <taxon>Acanthasteridae</taxon>
        <taxon>Acanthaster</taxon>
    </lineage>
</organism>
<proteinExistence type="predicted"/>
<dbReference type="GO" id="GO:0006457">
    <property type="term" value="P:protein folding"/>
    <property type="evidence" value="ECO:0007669"/>
    <property type="project" value="TreeGrafter"/>
</dbReference>
<dbReference type="OrthoDB" id="10462046at2759"/>
<evidence type="ECO:0000313" key="7">
    <source>
        <dbReference type="RefSeq" id="XP_022089003.1"/>
    </source>
</evidence>
<sequence>MQVLPSSTIVRIFSPLLFRQRFFKFTEEICFCQMRTLSAPQPVKPKKLTNTIPHGRQTQGYASTWTSYSICPKAHNFLKGDLFKCFGLTSMRPNHPFWQISSVMPPTVDQSSFGKHTMRPIHTGLRIFSNDQNNSNENKDVGTKTALGKIPDSERLNLIFTCKVCDTRSMKSISRIGYEKGVVIVKCPGCNKNHLIADNLGWFADAGARNIEEILAARGETVKRTIDEGDVLELTQLESDKK</sequence>
<evidence type="ECO:0000259" key="5">
    <source>
        <dbReference type="PROSITE" id="PS51501"/>
    </source>
</evidence>
<dbReference type="PANTHER" id="PTHR20922:SF13">
    <property type="entry name" value="DNL-TYPE ZINC FINGER PROTEIN"/>
    <property type="match status" value="1"/>
</dbReference>
<dbReference type="GO" id="GO:0050821">
    <property type="term" value="P:protein stabilization"/>
    <property type="evidence" value="ECO:0007669"/>
    <property type="project" value="TreeGrafter"/>
</dbReference>
<dbReference type="GO" id="GO:0005739">
    <property type="term" value="C:mitochondrion"/>
    <property type="evidence" value="ECO:0007669"/>
    <property type="project" value="TreeGrafter"/>
</dbReference>
<dbReference type="Proteomes" id="UP000694845">
    <property type="component" value="Unplaced"/>
</dbReference>
<accession>A0A8B7Y714</accession>
<evidence type="ECO:0000256" key="1">
    <source>
        <dbReference type="ARBA" id="ARBA00022723"/>
    </source>
</evidence>
<dbReference type="RefSeq" id="XP_022089003.1">
    <property type="nucleotide sequence ID" value="XM_022233311.1"/>
</dbReference>
<dbReference type="GO" id="GO:0008270">
    <property type="term" value="F:zinc ion binding"/>
    <property type="evidence" value="ECO:0007669"/>
    <property type="project" value="UniProtKB-KW"/>
</dbReference>
<dbReference type="AlphaFoldDB" id="A0A8B7Y714"/>
<keyword evidence="2 4" id="KW-0863">Zinc-finger</keyword>
<dbReference type="InterPro" id="IPR007853">
    <property type="entry name" value="Znf_DNL-typ"/>
</dbReference>
<dbReference type="GO" id="GO:0051087">
    <property type="term" value="F:protein-folding chaperone binding"/>
    <property type="evidence" value="ECO:0007669"/>
    <property type="project" value="TreeGrafter"/>
</dbReference>
<reference evidence="7" key="1">
    <citation type="submission" date="2025-08" db="UniProtKB">
        <authorList>
            <consortium name="RefSeq"/>
        </authorList>
    </citation>
    <scope>IDENTIFICATION</scope>
</reference>
<dbReference type="InterPro" id="IPR024158">
    <property type="entry name" value="Mt_import_TIM15"/>
</dbReference>
<dbReference type="PROSITE" id="PS51501">
    <property type="entry name" value="ZF_DNL"/>
    <property type="match status" value="1"/>
</dbReference>
<keyword evidence="3" id="KW-0862">Zinc</keyword>